<accession>A0ABU6THX4</accession>
<keyword evidence="2" id="KW-1185">Reference proteome</keyword>
<dbReference type="EMBL" id="JASCZI010090948">
    <property type="protein sequence ID" value="MED6148009.1"/>
    <property type="molecule type" value="Genomic_DNA"/>
</dbReference>
<protein>
    <submittedName>
        <fullName evidence="1">Uncharacterized protein</fullName>
    </submittedName>
</protein>
<comment type="caution">
    <text evidence="1">The sequence shown here is derived from an EMBL/GenBank/DDBJ whole genome shotgun (WGS) entry which is preliminary data.</text>
</comment>
<evidence type="ECO:0000313" key="2">
    <source>
        <dbReference type="Proteomes" id="UP001341840"/>
    </source>
</evidence>
<evidence type="ECO:0000313" key="1">
    <source>
        <dbReference type="EMBL" id="MED6148009.1"/>
    </source>
</evidence>
<proteinExistence type="predicted"/>
<feature type="non-terminal residue" evidence="1">
    <location>
        <position position="109"/>
    </location>
</feature>
<sequence length="109" mass="12096">MAQVLGNLVTAGLTRIVPVTAGYSCEPGAETRTPSNTCSKYAVRKGLGTFRTTTNESPRPEWARQCVNTALLGKLVWNLIHETDKLWVRIMLAKYVGNIPLFDYQCPPQ</sequence>
<dbReference type="Proteomes" id="UP001341840">
    <property type="component" value="Unassembled WGS sequence"/>
</dbReference>
<reference evidence="1 2" key="1">
    <citation type="journal article" date="2023" name="Plants (Basel)">
        <title>Bridging the Gap: Combining Genomics and Transcriptomics Approaches to Understand Stylosanthes scabra, an Orphan Legume from the Brazilian Caatinga.</title>
        <authorList>
            <person name="Ferreira-Neto J.R.C."/>
            <person name="da Silva M.D."/>
            <person name="Binneck E."/>
            <person name="de Melo N.F."/>
            <person name="da Silva R.H."/>
            <person name="de Melo A.L.T.M."/>
            <person name="Pandolfi V."/>
            <person name="Bustamante F.O."/>
            <person name="Brasileiro-Vidal A.C."/>
            <person name="Benko-Iseppon A.M."/>
        </authorList>
    </citation>
    <scope>NUCLEOTIDE SEQUENCE [LARGE SCALE GENOMIC DNA]</scope>
    <source>
        <tissue evidence="1">Leaves</tissue>
    </source>
</reference>
<organism evidence="1 2">
    <name type="scientific">Stylosanthes scabra</name>
    <dbReference type="NCBI Taxonomy" id="79078"/>
    <lineage>
        <taxon>Eukaryota</taxon>
        <taxon>Viridiplantae</taxon>
        <taxon>Streptophyta</taxon>
        <taxon>Embryophyta</taxon>
        <taxon>Tracheophyta</taxon>
        <taxon>Spermatophyta</taxon>
        <taxon>Magnoliopsida</taxon>
        <taxon>eudicotyledons</taxon>
        <taxon>Gunneridae</taxon>
        <taxon>Pentapetalae</taxon>
        <taxon>rosids</taxon>
        <taxon>fabids</taxon>
        <taxon>Fabales</taxon>
        <taxon>Fabaceae</taxon>
        <taxon>Papilionoideae</taxon>
        <taxon>50 kb inversion clade</taxon>
        <taxon>dalbergioids sensu lato</taxon>
        <taxon>Dalbergieae</taxon>
        <taxon>Pterocarpus clade</taxon>
        <taxon>Stylosanthes</taxon>
    </lineage>
</organism>
<name>A0ABU6THX4_9FABA</name>
<gene>
    <name evidence="1" type="ORF">PIB30_049114</name>
</gene>